<name>A0A6J2XQU6_SITOR</name>
<evidence type="ECO:0000256" key="4">
    <source>
        <dbReference type="SAM" id="Coils"/>
    </source>
</evidence>
<sequence length="432" mass="49265">MFDIEEEKLPSALKDENRLNVLFAPLRNKSVNPKDWADKISSWKNIINIYCTTNDIYTISLSNLNSKFIRHGRPPSCLKEVFDEMIKNHEIETKEDFIKRSAVSWSGWLTDIVIKRPLSWSYNTIKRNIFFTSNIDTVYVYLEVIVKKSEELFSSIPVKCRNKLIGFKDLLDILNKDVSAADNVKLLLHYLTTEKKIAVKTVTGTNINEFDSFVIKVGDGHAPVSISDLDVGIYKLEENETILSKNIEDIEERIEECIKEAKAHLQKNHRQMAKNSLMKKHVLEKKLEKKSVALLNIQNCLEQLRGTHENVTIWNTYKSTLNAFNTTFKDTGLVEEAVDNTLSELADVLDQHEDIQAALARLPNTGEDNSELEQELEDLMKADTSDTNTNQDIPPDNNSGESEDLETRFKQLCLDLPDVPDSSPNLSTQETA</sequence>
<organism evidence="6 7">
    <name type="scientific">Sitophilus oryzae</name>
    <name type="common">Rice weevil</name>
    <name type="synonym">Curculio oryzae</name>
    <dbReference type="NCBI Taxonomy" id="7048"/>
    <lineage>
        <taxon>Eukaryota</taxon>
        <taxon>Metazoa</taxon>
        <taxon>Ecdysozoa</taxon>
        <taxon>Arthropoda</taxon>
        <taxon>Hexapoda</taxon>
        <taxon>Insecta</taxon>
        <taxon>Pterygota</taxon>
        <taxon>Neoptera</taxon>
        <taxon>Endopterygota</taxon>
        <taxon>Coleoptera</taxon>
        <taxon>Polyphaga</taxon>
        <taxon>Cucujiformia</taxon>
        <taxon>Curculionidae</taxon>
        <taxon>Dryophthorinae</taxon>
        <taxon>Sitophilus</taxon>
    </lineage>
</organism>
<evidence type="ECO:0000313" key="6">
    <source>
        <dbReference type="Proteomes" id="UP000504635"/>
    </source>
</evidence>
<keyword evidence="3" id="KW-0967">Endosome</keyword>
<dbReference type="FunCoup" id="A0A6J2XQU6">
    <property type="interactions" value="1885"/>
</dbReference>
<dbReference type="InParanoid" id="A0A6J2XQU6"/>
<evidence type="ECO:0000313" key="7">
    <source>
        <dbReference type="RefSeq" id="XP_030753034.1"/>
    </source>
</evidence>
<dbReference type="RefSeq" id="XP_030753034.1">
    <property type="nucleotide sequence ID" value="XM_030897174.1"/>
</dbReference>
<evidence type="ECO:0000256" key="1">
    <source>
        <dbReference type="ARBA" id="ARBA00004177"/>
    </source>
</evidence>
<accession>A0A6J2XQU6</accession>
<feature type="coiled-coil region" evidence="4">
    <location>
        <begin position="233"/>
        <end position="267"/>
    </location>
</feature>
<evidence type="ECO:0000256" key="2">
    <source>
        <dbReference type="ARBA" id="ARBA00006190"/>
    </source>
</evidence>
<evidence type="ECO:0000256" key="5">
    <source>
        <dbReference type="SAM" id="MobiDB-lite"/>
    </source>
</evidence>
<dbReference type="GO" id="GO:0005771">
    <property type="term" value="C:multivesicular body"/>
    <property type="evidence" value="ECO:0007669"/>
    <property type="project" value="TreeGrafter"/>
</dbReference>
<evidence type="ECO:0000256" key="3">
    <source>
        <dbReference type="ARBA" id="ARBA00022753"/>
    </source>
</evidence>
<dbReference type="GO" id="GO:0032511">
    <property type="term" value="P:late endosome to vacuole transport via multivesicular body sorting pathway"/>
    <property type="evidence" value="ECO:0007669"/>
    <property type="project" value="TreeGrafter"/>
</dbReference>
<protein>
    <submittedName>
        <fullName evidence="7">Charged multivesicular body protein 7</fullName>
    </submittedName>
</protein>
<dbReference type="PANTHER" id="PTHR22761:SF10">
    <property type="entry name" value="GH13992P"/>
    <property type="match status" value="1"/>
</dbReference>
<feature type="region of interest" description="Disordered" evidence="5">
    <location>
        <begin position="382"/>
        <end position="409"/>
    </location>
</feature>
<dbReference type="Proteomes" id="UP000504635">
    <property type="component" value="Unplaced"/>
</dbReference>
<dbReference type="OrthoDB" id="10250120at2759"/>
<dbReference type="GO" id="GO:0009898">
    <property type="term" value="C:cytoplasmic side of plasma membrane"/>
    <property type="evidence" value="ECO:0007669"/>
    <property type="project" value="TreeGrafter"/>
</dbReference>
<feature type="compositionally biased region" description="Polar residues" evidence="5">
    <location>
        <begin position="385"/>
        <end position="400"/>
    </location>
</feature>
<dbReference type="Pfam" id="PF25880">
    <property type="entry name" value="WHD_CHMP7_1st"/>
    <property type="match status" value="1"/>
</dbReference>
<proteinExistence type="inferred from homology"/>
<dbReference type="AlphaFoldDB" id="A0A6J2XQU6"/>
<dbReference type="GeneID" id="115880053"/>
<comment type="similarity">
    <text evidence="2">Belongs to the SNF7 family.</text>
</comment>
<gene>
    <name evidence="7" type="primary">LOC115880053</name>
</gene>
<dbReference type="GO" id="GO:0000815">
    <property type="term" value="C:ESCRT III complex"/>
    <property type="evidence" value="ECO:0007669"/>
    <property type="project" value="TreeGrafter"/>
</dbReference>
<dbReference type="KEGG" id="soy:115880053"/>
<reference evidence="7" key="1">
    <citation type="submission" date="2025-08" db="UniProtKB">
        <authorList>
            <consortium name="RefSeq"/>
        </authorList>
    </citation>
    <scope>IDENTIFICATION</scope>
    <source>
        <tissue evidence="7">Gonads</tissue>
    </source>
</reference>
<dbReference type="GO" id="GO:0006900">
    <property type="term" value="P:vesicle budding from membrane"/>
    <property type="evidence" value="ECO:0007669"/>
    <property type="project" value="TreeGrafter"/>
</dbReference>
<comment type="subcellular location">
    <subcellularLocation>
        <location evidence="1">Endosome</location>
    </subcellularLocation>
</comment>
<dbReference type="PANTHER" id="PTHR22761">
    <property type="entry name" value="CHARGED MULTIVESICULAR BODY PROTEIN"/>
    <property type="match status" value="1"/>
</dbReference>
<keyword evidence="4" id="KW-0175">Coiled coil</keyword>
<dbReference type="Pfam" id="PF03357">
    <property type="entry name" value="Snf7"/>
    <property type="match status" value="1"/>
</dbReference>
<keyword evidence="6" id="KW-1185">Reference proteome</keyword>
<dbReference type="Gene3D" id="1.10.287.1060">
    <property type="entry name" value="ESAT-6-like"/>
    <property type="match status" value="1"/>
</dbReference>
<dbReference type="InterPro" id="IPR005024">
    <property type="entry name" value="Snf7_fam"/>
</dbReference>